<organism evidence="7 8">
    <name type="scientific">Candidatus Desulfovibrio kirbyi</name>
    <dbReference type="NCBI Taxonomy" id="2696086"/>
    <lineage>
        <taxon>Bacteria</taxon>
        <taxon>Pseudomonadati</taxon>
        <taxon>Thermodesulfobacteriota</taxon>
        <taxon>Desulfovibrionia</taxon>
        <taxon>Desulfovibrionales</taxon>
        <taxon>Desulfovibrionaceae</taxon>
        <taxon>Desulfovibrio</taxon>
    </lineage>
</organism>
<feature type="transmembrane region" description="Helical" evidence="4">
    <location>
        <begin position="603"/>
        <end position="623"/>
    </location>
</feature>
<dbReference type="GO" id="GO:0016020">
    <property type="term" value="C:membrane"/>
    <property type="evidence" value="ECO:0007669"/>
    <property type="project" value="InterPro"/>
</dbReference>
<dbReference type="GO" id="GO:0020037">
    <property type="term" value="F:heme binding"/>
    <property type="evidence" value="ECO:0007669"/>
    <property type="project" value="InterPro"/>
</dbReference>
<feature type="transmembrane region" description="Helical" evidence="4">
    <location>
        <begin position="173"/>
        <end position="195"/>
    </location>
</feature>
<dbReference type="AlphaFoldDB" id="A0A6L2R5E2"/>
<feature type="transmembrane region" description="Helical" evidence="4">
    <location>
        <begin position="479"/>
        <end position="498"/>
    </location>
</feature>
<feature type="compositionally biased region" description="Basic and acidic residues" evidence="3">
    <location>
        <begin position="629"/>
        <end position="648"/>
    </location>
</feature>
<dbReference type="PANTHER" id="PTHR43653">
    <property type="entry name" value="CYTOCHROME C ASSEMBLY PROTEIN-RELATED"/>
    <property type="match status" value="1"/>
</dbReference>
<dbReference type="PRINTS" id="PR01410">
    <property type="entry name" value="CCBIOGENESIS"/>
</dbReference>
<feature type="transmembrane region" description="Helical" evidence="4">
    <location>
        <begin position="314"/>
        <end position="336"/>
    </location>
</feature>
<feature type="domain" description="Cytochrome c assembly protein" evidence="5">
    <location>
        <begin position="93"/>
        <end position="300"/>
    </location>
</feature>
<evidence type="ECO:0000256" key="1">
    <source>
        <dbReference type="ARBA" id="ARBA00009186"/>
    </source>
</evidence>
<feature type="transmembrane region" description="Helical" evidence="4">
    <location>
        <begin position="281"/>
        <end position="302"/>
    </location>
</feature>
<evidence type="ECO:0000256" key="3">
    <source>
        <dbReference type="SAM" id="MobiDB-lite"/>
    </source>
</evidence>
<accession>A0A6L2R5E2</accession>
<proteinExistence type="inferred from homology"/>
<feature type="transmembrane region" description="Helical" evidence="4">
    <location>
        <begin position="126"/>
        <end position="146"/>
    </location>
</feature>
<evidence type="ECO:0000313" key="8">
    <source>
        <dbReference type="Proteomes" id="UP000505077"/>
    </source>
</evidence>
<feature type="transmembrane region" description="Helical" evidence="4">
    <location>
        <begin position="44"/>
        <end position="63"/>
    </location>
</feature>
<gene>
    <name evidence="7" type="primary">ccmF</name>
    <name evidence="7" type="ORF">ZNDK_0494</name>
</gene>
<feature type="transmembrane region" description="Helical" evidence="4">
    <location>
        <begin position="449"/>
        <end position="467"/>
    </location>
</feature>
<feature type="domain" description="Cytochrome c-type biogenesis protein CcmF C-terminal" evidence="6">
    <location>
        <begin position="318"/>
        <end position="619"/>
    </location>
</feature>
<feature type="transmembrane region" description="Helical" evidence="4">
    <location>
        <begin position="72"/>
        <end position="91"/>
    </location>
</feature>
<keyword evidence="4" id="KW-0812">Transmembrane</keyword>
<feature type="transmembrane region" description="Helical" evidence="4">
    <location>
        <begin position="391"/>
        <end position="413"/>
    </location>
</feature>
<keyword evidence="4" id="KW-1133">Transmembrane helix</keyword>
<evidence type="ECO:0000256" key="2">
    <source>
        <dbReference type="ARBA" id="ARBA00022748"/>
    </source>
</evidence>
<keyword evidence="2" id="KW-0201">Cytochrome c-type biogenesis</keyword>
<evidence type="ECO:0000259" key="6">
    <source>
        <dbReference type="Pfam" id="PF16327"/>
    </source>
</evidence>
<dbReference type="PANTHER" id="PTHR43653:SF1">
    <property type="entry name" value="CYTOCHROME C-TYPE BIOGENESIS PROTEIN CCMF"/>
    <property type="match status" value="1"/>
</dbReference>
<feature type="transmembrane region" description="Helical" evidence="4">
    <location>
        <begin position="215"/>
        <end position="234"/>
    </location>
</feature>
<sequence length="666" mass="72486">MYVFANAMQLLALFCALGCGALSLRALWLGNGGAATVTLLEKAHWLVTGALLLASSLLLNALYRHDFSLQYVVSYTDMILPVFYRLTAFWAGQPGSLLFWALVVGASGSLFACAPSYKTLQPATRLWYWMFFYAIMAFFTLLLSAWSNPFVEQSPVPPDGNGLNPLLQNPGMIFHPPLLFLGYGGFSVPACMALAQALAGGRGDEQPWFRLTRPFILFAWGFLTAGIVLGAWWAYMELGWGGYWAWDPVENASLVPWLISTACVHTLIVEERRNKLHRVNVCMMTLTTISAFFATYIVRSGIIESVHGFGESAVGVPLLVFIAVALLVACVTAAAAPRRGKPLAALESREGLLLLLAWILSALAVIILTATLWPVFSKFWTEAPQGMDAAFYNRVCLPLGAGLMVLMAACPWFSWDGGLRRKKTFLALSGGLVCMAGALWAFGYRQPTALLAAAAAVSTLLGVLLLLKESGFRRPAALGAHTGMALMALGIAFSGPYAQEQDMMLARGESGAVGQYTATLQEITGGRETGYEYLTSRLQISRNGENIGVVAPQRRMYDKFGAMQFSEVDTIPGLGDEIYASLLGLDSDMRVMLKVSVKPLVNWLWIGGTLLCLAPLISLFVSLRGPKRDRAPAYSAEHRDMGEARDKPASGGEGHVTRKTKRKRKK</sequence>
<feature type="compositionally biased region" description="Basic residues" evidence="3">
    <location>
        <begin position="657"/>
        <end position="666"/>
    </location>
</feature>
<protein>
    <submittedName>
        <fullName evidence="7">Cytochrome c-type biogenesis protein, assembly protein CcmF</fullName>
    </submittedName>
</protein>
<dbReference type="InterPro" id="IPR002541">
    <property type="entry name" value="Cyt_c_assembly"/>
</dbReference>
<feature type="transmembrane region" description="Helical" evidence="4">
    <location>
        <begin position="425"/>
        <end position="443"/>
    </location>
</feature>
<name>A0A6L2R5E2_9BACT</name>
<dbReference type="GO" id="GO:0017004">
    <property type="term" value="P:cytochrome complex assembly"/>
    <property type="evidence" value="ECO:0007669"/>
    <property type="project" value="UniProtKB-KW"/>
</dbReference>
<reference evidence="7 8" key="1">
    <citation type="journal article" date="2020" name="ISME J.">
        <title>Parallel Reductive Genome Evolution in Desulfovibrio Ectosymbionts Independently Acquired by Trichonympha Protists in the Termite Gut.</title>
        <authorList>
            <person name="Takeuchi M."/>
            <person name="Kuwahara H."/>
            <person name="Murakami T."/>
            <person name="Takahashi K."/>
            <person name="Kajitani R."/>
            <person name="Toyoda A."/>
            <person name="Itoh T."/>
            <person name="Ohkuma M."/>
            <person name="Hongoh Y."/>
        </authorList>
    </citation>
    <scope>NUCLEOTIDE SEQUENCE [LARGE SCALE GENOMIC DNA]</scope>
    <source>
        <strain evidence="7">ZnDsv-02</strain>
    </source>
</reference>
<dbReference type="Pfam" id="PF01578">
    <property type="entry name" value="Cytochrom_C_asm"/>
    <property type="match status" value="1"/>
</dbReference>
<keyword evidence="4" id="KW-0472">Membrane</keyword>
<feature type="region of interest" description="Disordered" evidence="3">
    <location>
        <begin position="629"/>
        <end position="666"/>
    </location>
</feature>
<evidence type="ECO:0000259" key="5">
    <source>
        <dbReference type="Pfam" id="PF01578"/>
    </source>
</evidence>
<feature type="transmembrane region" description="Helical" evidence="4">
    <location>
        <begin position="97"/>
        <end position="114"/>
    </location>
</feature>
<evidence type="ECO:0000313" key="7">
    <source>
        <dbReference type="EMBL" id="GFH62723.1"/>
    </source>
</evidence>
<dbReference type="InterPro" id="IPR003567">
    <property type="entry name" value="Cyt_c_biogenesis"/>
</dbReference>
<dbReference type="GO" id="GO:0015232">
    <property type="term" value="F:heme transmembrane transporter activity"/>
    <property type="evidence" value="ECO:0007669"/>
    <property type="project" value="InterPro"/>
</dbReference>
<feature type="transmembrane region" description="Helical" evidence="4">
    <location>
        <begin position="352"/>
        <end position="376"/>
    </location>
</feature>
<dbReference type="InterPro" id="IPR032523">
    <property type="entry name" value="CcmF_C"/>
</dbReference>
<evidence type="ECO:0000256" key="4">
    <source>
        <dbReference type="SAM" id="Phobius"/>
    </source>
</evidence>
<dbReference type="Proteomes" id="UP000505077">
    <property type="component" value="Unassembled WGS sequence"/>
</dbReference>
<feature type="transmembrane region" description="Helical" evidence="4">
    <location>
        <begin position="254"/>
        <end position="269"/>
    </location>
</feature>
<comment type="caution">
    <text evidence="7">The sequence shown here is derived from an EMBL/GenBank/DDBJ whole genome shotgun (WGS) entry which is preliminary data.</text>
</comment>
<comment type="similarity">
    <text evidence="1">Belongs to the CcmF/CycK/Ccl1/NrfE/CcsA family.</text>
</comment>
<dbReference type="Pfam" id="PF16327">
    <property type="entry name" value="CcmF_C"/>
    <property type="match status" value="1"/>
</dbReference>
<dbReference type="EMBL" id="BLLL01000004">
    <property type="protein sequence ID" value="GFH62723.1"/>
    <property type="molecule type" value="Genomic_DNA"/>
</dbReference>